<comment type="caution">
    <text evidence="2">The sequence shown here is derived from an EMBL/GenBank/DDBJ whole genome shotgun (WGS) entry which is preliminary data.</text>
</comment>
<reference evidence="2 3" key="1">
    <citation type="submission" date="2019-05" db="EMBL/GenBank/DDBJ databases">
        <title>Another draft genome of Portunus trituberculatus and its Hox gene families provides insights of decapod evolution.</title>
        <authorList>
            <person name="Jeong J.-H."/>
            <person name="Song I."/>
            <person name="Kim S."/>
            <person name="Choi T."/>
            <person name="Kim D."/>
            <person name="Ryu S."/>
            <person name="Kim W."/>
        </authorList>
    </citation>
    <scope>NUCLEOTIDE SEQUENCE [LARGE SCALE GENOMIC DNA]</scope>
    <source>
        <tissue evidence="2">Muscle</tissue>
    </source>
</reference>
<protein>
    <submittedName>
        <fullName evidence="2">Uncharacterized protein</fullName>
    </submittedName>
</protein>
<dbReference type="Proteomes" id="UP000324222">
    <property type="component" value="Unassembled WGS sequence"/>
</dbReference>
<name>A0A5B7IN46_PORTR</name>
<organism evidence="2 3">
    <name type="scientific">Portunus trituberculatus</name>
    <name type="common">Swimming crab</name>
    <name type="synonym">Neptunus trituberculatus</name>
    <dbReference type="NCBI Taxonomy" id="210409"/>
    <lineage>
        <taxon>Eukaryota</taxon>
        <taxon>Metazoa</taxon>
        <taxon>Ecdysozoa</taxon>
        <taxon>Arthropoda</taxon>
        <taxon>Crustacea</taxon>
        <taxon>Multicrustacea</taxon>
        <taxon>Malacostraca</taxon>
        <taxon>Eumalacostraca</taxon>
        <taxon>Eucarida</taxon>
        <taxon>Decapoda</taxon>
        <taxon>Pleocyemata</taxon>
        <taxon>Brachyura</taxon>
        <taxon>Eubrachyura</taxon>
        <taxon>Portunoidea</taxon>
        <taxon>Portunidae</taxon>
        <taxon>Portuninae</taxon>
        <taxon>Portunus</taxon>
    </lineage>
</organism>
<dbReference type="EMBL" id="VSRR010059145">
    <property type="protein sequence ID" value="MPC82218.1"/>
    <property type="molecule type" value="Genomic_DNA"/>
</dbReference>
<evidence type="ECO:0000313" key="2">
    <source>
        <dbReference type="EMBL" id="MPC82218.1"/>
    </source>
</evidence>
<evidence type="ECO:0000313" key="3">
    <source>
        <dbReference type="Proteomes" id="UP000324222"/>
    </source>
</evidence>
<gene>
    <name evidence="2" type="ORF">E2C01_076868</name>
</gene>
<dbReference type="AlphaFoldDB" id="A0A5B7IN46"/>
<feature type="region of interest" description="Disordered" evidence="1">
    <location>
        <begin position="24"/>
        <end position="49"/>
    </location>
</feature>
<sequence length="49" mass="5315">MASSLTSPRHDPFVHVSSLALETSHPHTSPFHSLHPINKNNANNINSAT</sequence>
<feature type="compositionally biased region" description="Low complexity" evidence="1">
    <location>
        <begin position="37"/>
        <end position="49"/>
    </location>
</feature>
<keyword evidence="3" id="KW-1185">Reference proteome</keyword>
<proteinExistence type="predicted"/>
<evidence type="ECO:0000256" key="1">
    <source>
        <dbReference type="SAM" id="MobiDB-lite"/>
    </source>
</evidence>
<accession>A0A5B7IN46</accession>